<comment type="caution">
    <text evidence="2">The sequence shown here is derived from an EMBL/GenBank/DDBJ whole genome shotgun (WGS) entry which is preliminary data.</text>
</comment>
<protein>
    <submittedName>
        <fullName evidence="2">Uncharacterized protein</fullName>
    </submittedName>
</protein>
<evidence type="ECO:0000313" key="2">
    <source>
        <dbReference type="EMBL" id="KAG1532053.1"/>
    </source>
</evidence>
<feature type="region of interest" description="Disordered" evidence="1">
    <location>
        <begin position="1"/>
        <end position="23"/>
    </location>
</feature>
<proteinExistence type="predicted"/>
<organism evidence="2 3">
    <name type="scientific">Rhizopus oryzae</name>
    <name type="common">Mucormycosis agent</name>
    <name type="synonym">Rhizopus arrhizus var. delemar</name>
    <dbReference type="NCBI Taxonomy" id="64495"/>
    <lineage>
        <taxon>Eukaryota</taxon>
        <taxon>Fungi</taxon>
        <taxon>Fungi incertae sedis</taxon>
        <taxon>Mucoromycota</taxon>
        <taxon>Mucoromycotina</taxon>
        <taxon>Mucoromycetes</taxon>
        <taxon>Mucorales</taxon>
        <taxon>Mucorineae</taxon>
        <taxon>Rhizopodaceae</taxon>
        <taxon>Rhizopus</taxon>
    </lineage>
</organism>
<dbReference type="EMBL" id="JAANIT010004963">
    <property type="protein sequence ID" value="KAG1532053.1"/>
    <property type="molecule type" value="Genomic_DNA"/>
</dbReference>
<dbReference type="Proteomes" id="UP000717996">
    <property type="component" value="Unassembled WGS sequence"/>
</dbReference>
<gene>
    <name evidence="2" type="ORF">G6F51_013285</name>
</gene>
<dbReference type="AlphaFoldDB" id="A0A9P7C1B8"/>
<name>A0A9P7C1B8_RHIOR</name>
<evidence type="ECO:0000256" key="1">
    <source>
        <dbReference type="SAM" id="MobiDB-lite"/>
    </source>
</evidence>
<sequence length="385" mass="44188">MEIEEDESKIRGPDSRRPSSRKIYDCRNNRDFTQSKQRLSVQLLHHSGSYQEKTDSGLQNDQQLYSVPSFQDGGSTCSSRGNRKERFHMQNRFERCLCGCTTTPRLPQISYISTPEHGIPIQNSGFWNECQSTDLQQTYALCYRTFEERGYTYDLLFRRHLFTSEVRRRNEDCQFQSIKTSGGSRVYYQFNEECINAVENTTVFRLPIQHQEDVNYCATRKDQQTDQEGETSFEGRLQLQLQVDSKSIGEDDFHVTSDSRRLVTYPTHTKGSIVHIAEQTSELGVDMPIIPCEQNGTGLVVAMGDAKEWFTDSENANKDSSIDNLHRCSGSRLGSSLKGTGDDRVLDRKRKGNFDQHEGITSNLFWTKNPLTKIQRINDQGIHGQ</sequence>
<dbReference type="PANTHER" id="PTHR33066:SF2">
    <property type="entry name" value="FILAGGRIN-2-LIKE"/>
    <property type="match status" value="1"/>
</dbReference>
<feature type="compositionally biased region" description="Basic and acidic residues" evidence="1">
    <location>
        <begin position="8"/>
        <end position="23"/>
    </location>
</feature>
<dbReference type="PANTHER" id="PTHR33066">
    <property type="entry name" value="INTEGRASE_SAM-LIKE_N DOMAIN-CONTAINING PROTEIN"/>
    <property type="match status" value="1"/>
</dbReference>
<accession>A0A9P7C1B8</accession>
<evidence type="ECO:0000313" key="3">
    <source>
        <dbReference type="Proteomes" id="UP000717996"/>
    </source>
</evidence>
<reference evidence="2" key="1">
    <citation type="journal article" date="2020" name="Microb. Genom.">
        <title>Genetic diversity of clinical and environmental Mucorales isolates obtained from an investigation of mucormycosis cases among solid organ transplant recipients.</title>
        <authorList>
            <person name="Nguyen M.H."/>
            <person name="Kaul D."/>
            <person name="Muto C."/>
            <person name="Cheng S.J."/>
            <person name="Richter R.A."/>
            <person name="Bruno V.M."/>
            <person name="Liu G."/>
            <person name="Beyhan S."/>
            <person name="Sundermann A.J."/>
            <person name="Mounaud S."/>
            <person name="Pasculle A.W."/>
            <person name="Nierman W.C."/>
            <person name="Driscoll E."/>
            <person name="Cumbie R."/>
            <person name="Clancy C.J."/>
            <person name="Dupont C.L."/>
        </authorList>
    </citation>
    <scope>NUCLEOTIDE SEQUENCE</scope>
    <source>
        <strain evidence="2">GL16</strain>
    </source>
</reference>